<feature type="domain" description="XdhC- CoxI" evidence="1">
    <location>
        <begin position="11"/>
        <end position="78"/>
    </location>
</feature>
<dbReference type="OrthoDB" id="9815497at2"/>
<dbReference type="Pfam" id="PF02625">
    <property type="entry name" value="XdhC_CoxI"/>
    <property type="match status" value="1"/>
</dbReference>
<comment type="caution">
    <text evidence="3">The sequence shown here is derived from an EMBL/GenBank/DDBJ whole genome shotgun (WGS) entry which is preliminary data.</text>
</comment>
<dbReference type="InterPro" id="IPR003777">
    <property type="entry name" value="XdhC_CoxI"/>
</dbReference>
<evidence type="ECO:0000313" key="4">
    <source>
        <dbReference type="Proteomes" id="UP000316406"/>
    </source>
</evidence>
<dbReference type="PANTHER" id="PTHR30388:SF4">
    <property type="entry name" value="MOLYBDENUM COFACTOR INSERTION CHAPERONE PAOD"/>
    <property type="match status" value="1"/>
</dbReference>
<dbReference type="Pfam" id="PF13478">
    <property type="entry name" value="XdhC_C"/>
    <property type="match status" value="1"/>
</dbReference>
<protein>
    <submittedName>
        <fullName evidence="3">XdhC family protein</fullName>
    </submittedName>
</protein>
<name>A0A556C713_BREAU</name>
<dbReference type="InterPro" id="IPR027051">
    <property type="entry name" value="XdhC_Rossmann_dom"/>
</dbReference>
<evidence type="ECO:0000259" key="2">
    <source>
        <dbReference type="Pfam" id="PF13478"/>
    </source>
</evidence>
<dbReference type="EMBL" id="VLTK01000013">
    <property type="protein sequence ID" value="TSI13126.1"/>
    <property type="molecule type" value="Genomic_DNA"/>
</dbReference>
<dbReference type="RefSeq" id="WP_143923980.1">
    <property type="nucleotide sequence ID" value="NZ_VLTK01000013.1"/>
</dbReference>
<feature type="domain" description="XdhC Rossmann" evidence="2">
    <location>
        <begin position="250"/>
        <end position="396"/>
    </location>
</feature>
<keyword evidence="4" id="KW-1185">Reference proteome</keyword>
<reference evidence="3 4" key="1">
    <citation type="submission" date="2019-07" db="EMBL/GenBank/DDBJ databases">
        <title>Draft genome sequence of Brevibacterium aurantiacum XU54 isolated from Xinjiang China.</title>
        <authorList>
            <person name="Xu X."/>
        </authorList>
    </citation>
    <scope>NUCLEOTIDE SEQUENCE [LARGE SCALE GENOMIC DNA]</scope>
    <source>
        <strain evidence="3 4">XU54</strain>
    </source>
</reference>
<sequence length="417" mass="43796">MAELEQTLLNWLQAGRRFSVAIVVETWASAPRPAGAMMAVASDGQTVGSLSGGCVESAVHDLALEVLTTGQARLSHYGTSDDEAYAVGLACGGQIEALVIPVVNEATTVPLAAYMRALEESRPAALALELPMIRETSADEVFGQAAEDSVASEGVVDADDTGRMLFIEPAEGAAGVPSSAGRHGAAAKAGAEWRRSGTLGHPRLDEHVTTDAGAMITQGRSGVREYDSTGMRLGAGTRIFVTTSDPPPRLIIFGAIDYAAALSQLGKFLGYQVTVCDARPIFATPERFPDADEVIVSWPHRYLAEEVRAGRIEGSTVIAVLTHDLKFDVPVLLEAARSVAGYIGALGSRRTHKLRVDAMSLAGASAAEIERIHGPIGLDLGARSPEATAVSIFAEVLLEFAQGTGRSLRRTTGPIHS</sequence>
<dbReference type="AlphaFoldDB" id="A0A556C713"/>
<dbReference type="Proteomes" id="UP000316406">
    <property type="component" value="Unassembled WGS sequence"/>
</dbReference>
<dbReference type="Gene3D" id="3.40.50.720">
    <property type="entry name" value="NAD(P)-binding Rossmann-like Domain"/>
    <property type="match status" value="1"/>
</dbReference>
<organism evidence="3 4">
    <name type="scientific">Brevibacterium aurantiacum</name>
    <dbReference type="NCBI Taxonomy" id="273384"/>
    <lineage>
        <taxon>Bacteria</taxon>
        <taxon>Bacillati</taxon>
        <taxon>Actinomycetota</taxon>
        <taxon>Actinomycetes</taxon>
        <taxon>Micrococcales</taxon>
        <taxon>Brevibacteriaceae</taxon>
        <taxon>Brevibacterium</taxon>
    </lineage>
</organism>
<dbReference type="InterPro" id="IPR052698">
    <property type="entry name" value="MoCofactor_Util/Proc"/>
</dbReference>
<accession>A0A556C713</accession>
<gene>
    <name evidence="3" type="ORF">FO013_18205</name>
</gene>
<evidence type="ECO:0000259" key="1">
    <source>
        <dbReference type="Pfam" id="PF02625"/>
    </source>
</evidence>
<evidence type="ECO:0000313" key="3">
    <source>
        <dbReference type="EMBL" id="TSI13126.1"/>
    </source>
</evidence>
<proteinExistence type="predicted"/>
<dbReference type="PANTHER" id="PTHR30388">
    <property type="entry name" value="ALDEHYDE OXIDOREDUCTASE MOLYBDENUM COFACTOR ASSEMBLY PROTEIN"/>
    <property type="match status" value="1"/>
</dbReference>